<dbReference type="AlphaFoldDB" id="A0A1E5LJC8"/>
<evidence type="ECO:0000313" key="2">
    <source>
        <dbReference type="EMBL" id="OEH94197.1"/>
    </source>
</evidence>
<reference evidence="2 3" key="1">
    <citation type="submission" date="2016-08" db="EMBL/GenBank/DDBJ databases">
        <title>Genome of Bacillus solimangrovi GH2-4.</title>
        <authorList>
            <person name="Lim S."/>
            <person name="Kim B.-C."/>
        </authorList>
    </citation>
    <scope>NUCLEOTIDE SEQUENCE [LARGE SCALE GENOMIC DNA]</scope>
    <source>
        <strain evidence="2 3">GH2-4</strain>
    </source>
</reference>
<dbReference type="Proteomes" id="UP000095209">
    <property type="component" value="Unassembled WGS sequence"/>
</dbReference>
<organism evidence="2 3">
    <name type="scientific">Bacillus solimangrovi</name>
    <dbReference type="NCBI Taxonomy" id="1305675"/>
    <lineage>
        <taxon>Bacteria</taxon>
        <taxon>Bacillati</taxon>
        <taxon>Bacillota</taxon>
        <taxon>Bacilli</taxon>
        <taxon>Bacillales</taxon>
        <taxon>Bacillaceae</taxon>
        <taxon>Bacillus</taxon>
    </lineage>
</organism>
<dbReference type="STRING" id="1305675.BFG57_09095"/>
<protein>
    <submittedName>
        <fullName evidence="2">Uncharacterized protein</fullName>
    </submittedName>
</protein>
<proteinExistence type="predicted"/>
<dbReference type="EMBL" id="MJEH01000004">
    <property type="protein sequence ID" value="OEH94197.1"/>
    <property type="molecule type" value="Genomic_DNA"/>
</dbReference>
<keyword evidence="1" id="KW-0472">Membrane</keyword>
<keyword evidence="1" id="KW-1133">Transmembrane helix</keyword>
<keyword evidence="1" id="KW-0812">Transmembrane</keyword>
<name>A0A1E5LJC8_9BACI</name>
<feature type="transmembrane region" description="Helical" evidence="1">
    <location>
        <begin position="12"/>
        <end position="33"/>
    </location>
</feature>
<comment type="caution">
    <text evidence="2">The sequence shown here is derived from an EMBL/GenBank/DDBJ whole genome shotgun (WGS) entry which is preliminary data.</text>
</comment>
<feature type="transmembrane region" description="Helical" evidence="1">
    <location>
        <begin position="92"/>
        <end position="112"/>
    </location>
</feature>
<gene>
    <name evidence="2" type="ORF">BFG57_09095</name>
</gene>
<accession>A0A1E5LJC8</accession>
<sequence length="117" mass="13275">MEVYKLNKLITFLLELIRVTVIMFLLFAIFGYINSLIVKLIIGTTSTNNFVSLSQLTGILIFIIIIYRNKLQFNGFFQSGTEKALSPKITKYMIAIGLLLIAVPYFFLILGMGQQTL</sequence>
<evidence type="ECO:0000313" key="3">
    <source>
        <dbReference type="Proteomes" id="UP000095209"/>
    </source>
</evidence>
<evidence type="ECO:0000256" key="1">
    <source>
        <dbReference type="SAM" id="Phobius"/>
    </source>
</evidence>
<keyword evidence="3" id="KW-1185">Reference proteome</keyword>
<feature type="transmembrane region" description="Helical" evidence="1">
    <location>
        <begin position="53"/>
        <end position="71"/>
    </location>
</feature>